<comment type="caution">
    <text evidence="10">The sequence shown here is derived from an EMBL/GenBank/DDBJ whole genome shotgun (WGS) entry which is preliminary data.</text>
</comment>
<dbReference type="STRING" id="926561.GCA_000379025_01829"/>
<name>A0A4R8HBU5_9FIRM</name>
<dbReference type="InterPro" id="IPR003136">
    <property type="entry name" value="Cytidylate_kin"/>
</dbReference>
<gene>
    <name evidence="8" type="primary">cmk</name>
    <name evidence="10" type="ORF">C7959_103162</name>
</gene>
<protein>
    <recommendedName>
        <fullName evidence="8">Cytidylate kinase</fullName>
        <shortName evidence="8">CK</shortName>
        <ecNumber evidence="8">2.7.4.25</ecNumber>
    </recommendedName>
    <alternativeName>
        <fullName evidence="8">Cytidine monophosphate kinase</fullName>
        <shortName evidence="8">CMP kinase</shortName>
    </alternativeName>
</protein>
<reference evidence="10 11" key="1">
    <citation type="submission" date="2019-03" db="EMBL/GenBank/DDBJ databases">
        <title>Subsurface microbial communities from deep shales in Ohio and West Virginia, USA.</title>
        <authorList>
            <person name="Wrighton K."/>
        </authorList>
    </citation>
    <scope>NUCLEOTIDE SEQUENCE [LARGE SCALE GENOMIC DNA]</scope>
    <source>
        <strain evidence="10 11">MSL 6dP</strain>
    </source>
</reference>
<keyword evidence="3 8" id="KW-0547">Nucleotide-binding</keyword>
<dbReference type="GO" id="GO:0036430">
    <property type="term" value="F:CMP kinase activity"/>
    <property type="evidence" value="ECO:0007669"/>
    <property type="project" value="RHEA"/>
</dbReference>
<dbReference type="Gene3D" id="3.40.50.300">
    <property type="entry name" value="P-loop containing nucleotide triphosphate hydrolases"/>
    <property type="match status" value="1"/>
</dbReference>
<evidence type="ECO:0000256" key="2">
    <source>
        <dbReference type="ARBA" id="ARBA00022679"/>
    </source>
</evidence>
<comment type="catalytic activity">
    <reaction evidence="7 8">
        <text>CMP + ATP = CDP + ADP</text>
        <dbReference type="Rhea" id="RHEA:11600"/>
        <dbReference type="ChEBI" id="CHEBI:30616"/>
        <dbReference type="ChEBI" id="CHEBI:58069"/>
        <dbReference type="ChEBI" id="CHEBI:60377"/>
        <dbReference type="ChEBI" id="CHEBI:456216"/>
        <dbReference type="EC" id="2.7.4.25"/>
    </reaction>
</comment>
<evidence type="ECO:0000259" key="9">
    <source>
        <dbReference type="Pfam" id="PF02224"/>
    </source>
</evidence>
<dbReference type="RefSeq" id="WP_134115009.1">
    <property type="nucleotide sequence ID" value="NZ_SOEG01000003.1"/>
</dbReference>
<evidence type="ECO:0000256" key="6">
    <source>
        <dbReference type="ARBA" id="ARBA00047615"/>
    </source>
</evidence>
<keyword evidence="11" id="KW-1185">Reference proteome</keyword>
<dbReference type="GO" id="GO:0005829">
    <property type="term" value="C:cytosol"/>
    <property type="evidence" value="ECO:0007669"/>
    <property type="project" value="TreeGrafter"/>
</dbReference>
<dbReference type="Proteomes" id="UP000295832">
    <property type="component" value="Unassembled WGS sequence"/>
</dbReference>
<evidence type="ECO:0000256" key="7">
    <source>
        <dbReference type="ARBA" id="ARBA00048478"/>
    </source>
</evidence>
<dbReference type="HAMAP" id="MF_00238">
    <property type="entry name" value="Cytidyl_kinase_type1"/>
    <property type="match status" value="1"/>
</dbReference>
<feature type="binding site" evidence="8">
    <location>
        <begin position="13"/>
        <end position="21"/>
    </location>
    <ligand>
        <name>ATP</name>
        <dbReference type="ChEBI" id="CHEBI:30616"/>
    </ligand>
</feature>
<dbReference type="EC" id="2.7.4.25" evidence="8"/>
<comment type="similarity">
    <text evidence="1 8">Belongs to the cytidylate kinase family. Type 1 subfamily.</text>
</comment>
<comment type="catalytic activity">
    <reaction evidence="6 8">
        <text>dCMP + ATP = dCDP + ADP</text>
        <dbReference type="Rhea" id="RHEA:25094"/>
        <dbReference type="ChEBI" id="CHEBI:30616"/>
        <dbReference type="ChEBI" id="CHEBI:57566"/>
        <dbReference type="ChEBI" id="CHEBI:58593"/>
        <dbReference type="ChEBI" id="CHEBI:456216"/>
        <dbReference type="EC" id="2.7.4.25"/>
    </reaction>
</comment>
<sequence length="224" mass="24929">MELEKELVIAIDGPAGAGKSTVARIIADKLGYVYIDTGAMYRALTLKALNNNIALESEKELSKLAHNTDIRLAKQGENNIVLLDNKNVTTEIRSNQVSNNVSLVAKVAQVREEMVSLQRQMAKSGKVVMDGRDIGTVVLPNADVKIFLTASVEERSERRYQELISKGEEVDLEQIKTEIIRRDEIDQNREVSPLVEAEDAIRVDTTKLDINQVVQNIISICQEV</sequence>
<dbReference type="NCBIfam" id="TIGR00017">
    <property type="entry name" value="cmk"/>
    <property type="match status" value="1"/>
</dbReference>
<evidence type="ECO:0000313" key="11">
    <source>
        <dbReference type="Proteomes" id="UP000295832"/>
    </source>
</evidence>
<dbReference type="GO" id="GO:0005524">
    <property type="term" value="F:ATP binding"/>
    <property type="evidence" value="ECO:0007669"/>
    <property type="project" value="UniProtKB-UniRule"/>
</dbReference>
<dbReference type="InterPro" id="IPR011994">
    <property type="entry name" value="Cytidylate_kinase_dom"/>
</dbReference>
<evidence type="ECO:0000256" key="5">
    <source>
        <dbReference type="ARBA" id="ARBA00022840"/>
    </source>
</evidence>
<evidence type="ECO:0000256" key="1">
    <source>
        <dbReference type="ARBA" id="ARBA00009427"/>
    </source>
</evidence>
<dbReference type="PANTHER" id="PTHR21299:SF2">
    <property type="entry name" value="CYTIDYLATE KINASE"/>
    <property type="match status" value="1"/>
</dbReference>
<dbReference type="InterPro" id="IPR027417">
    <property type="entry name" value="P-loop_NTPase"/>
</dbReference>
<dbReference type="Pfam" id="PF02224">
    <property type="entry name" value="Cytidylate_kin"/>
    <property type="match status" value="1"/>
</dbReference>
<evidence type="ECO:0000256" key="8">
    <source>
        <dbReference type="HAMAP-Rule" id="MF_00238"/>
    </source>
</evidence>
<dbReference type="GO" id="GO:0006220">
    <property type="term" value="P:pyrimidine nucleotide metabolic process"/>
    <property type="evidence" value="ECO:0007669"/>
    <property type="project" value="UniProtKB-UniRule"/>
</dbReference>
<dbReference type="GO" id="GO:0036431">
    <property type="term" value="F:dCMP kinase activity"/>
    <property type="evidence" value="ECO:0007669"/>
    <property type="project" value="InterPro"/>
</dbReference>
<dbReference type="CDD" id="cd02020">
    <property type="entry name" value="CMPK"/>
    <property type="match status" value="1"/>
</dbReference>
<comment type="subcellular location">
    <subcellularLocation>
        <location evidence="8">Cytoplasm</location>
    </subcellularLocation>
</comment>
<keyword evidence="5 8" id="KW-0067">ATP-binding</keyword>
<dbReference type="GO" id="GO:0015949">
    <property type="term" value="P:nucleobase-containing small molecule interconversion"/>
    <property type="evidence" value="ECO:0007669"/>
    <property type="project" value="TreeGrafter"/>
</dbReference>
<accession>A0A4R8HBU5</accession>
<evidence type="ECO:0000256" key="4">
    <source>
        <dbReference type="ARBA" id="ARBA00022777"/>
    </source>
</evidence>
<dbReference type="AlphaFoldDB" id="A0A4R8HBU5"/>
<evidence type="ECO:0000313" key="10">
    <source>
        <dbReference type="EMBL" id="TDX53309.1"/>
    </source>
</evidence>
<keyword evidence="4 8" id="KW-0418">Kinase</keyword>
<dbReference type="PANTHER" id="PTHR21299">
    <property type="entry name" value="CYTIDYLATE KINASE/PANTOATE-BETA-ALANINE LIGASE"/>
    <property type="match status" value="1"/>
</dbReference>
<evidence type="ECO:0000256" key="3">
    <source>
        <dbReference type="ARBA" id="ARBA00022741"/>
    </source>
</evidence>
<keyword evidence="2 8" id="KW-0808">Transferase</keyword>
<proteinExistence type="inferred from homology"/>
<feature type="domain" description="Cytidylate kinase" evidence="9">
    <location>
        <begin position="9"/>
        <end position="222"/>
    </location>
</feature>
<keyword evidence="8" id="KW-0963">Cytoplasm</keyword>
<dbReference type="SUPFAM" id="SSF52540">
    <property type="entry name" value="P-loop containing nucleoside triphosphate hydrolases"/>
    <property type="match status" value="1"/>
</dbReference>
<organism evidence="10 11">
    <name type="scientific">Orenia marismortui</name>
    <dbReference type="NCBI Taxonomy" id="46469"/>
    <lineage>
        <taxon>Bacteria</taxon>
        <taxon>Bacillati</taxon>
        <taxon>Bacillota</taxon>
        <taxon>Clostridia</taxon>
        <taxon>Halanaerobiales</taxon>
        <taxon>Halobacteroidaceae</taxon>
        <taxon>Orenia</taxon>
    </lineage>
</organism>
<dbReference type="EMBL" id="SOEG01000003">
    <property type="protein sequence ID" value="TDX53309.1"/>
    <property type="molecule type" value="Genomic_DNA"/>
</dbReference>